<protein>
    <submittedName>
        <fullName evidence="2">Uncharacterized protein</fullName>
    </submittedName>
</protein>
<feature type="compositionally biased region" description="Basic residues" evidence="1">
    <location>
        <begin position="14"/>
        <end position="30"/>
    </location>
</feature>
<evidence type="ECO:0000256" key="1">
    <source>
        <dbReference type="SAM" id="MobiDB-lite"/>
    </source>
</evidence>
<evidence type="ECO:0000313" key="3">
    <source>
        <dbReference type="Proteomes" id="UP000825729"/>
    </source>
</evidence>
<feature type="region of interest" description="Disordered" evidence="1">
    <location>
        <begin position="1"/>
        <end position="69"/>
    </location>
</feature>
<feature type="compositionally biased region" description="Polar residues" evidence="1">
    <location>
        <begin position="56"/>
        <end position="69"/>
    </location>
</feature>
<dbReference type="AlphaFoldDB" id="A0AAV7FF73"/>
<accession>A0AAV7FF73</accession>
<organism evidence="2 3">
    <name type="scientific">Aristolochia fimbriata</name>
    <name type="common">White veined hardy Dutchman's pipe vine</name>
    <dbReference type="NCBI Taxonomy" id="158543"/>
    <lineage>
        <taxon>Eukaryota</taxon>
        <taxon>Viridiplantae</taxon>
        <taxon>Streptophyta</taxon>
        <taxon>Embryophyta</taxon>
        <taxon>Tracheophyta</taxon>
        <taxon>Spermatophyta</taxon>
        <taxon>Magnoliopsida</taxon>
        <taxon>Magnoliidae</taxon>
        <taxon>Piperales</taxon>
        <taxon>Aristolochiaceae</taxon>
        <taxon>Aristolochia</taxon>
    </lineage>
</organism>
<name>A0AAV7FF73_ARIFI</name>
<keyword evidence="3" id="KW-1185">Reference proteome</keyword>
<reference evidence="2 3" key="1">
    <citation type="submission" date="2021-07" db="EMBL/GenBank/DDBJ databases">
        <title>The Aristolochia fimbriata genome: insights into angiosperm evolution, floral development and chemical biosynthesis.</title>
        <authorList>
            <person name="Jiao Y."/>
        </authorList>
    </citation>
    <scope>NUCLEOTIDE SEQUENCE [LARGE SCALE GENOMIC DNA]</scope>
    <source>
        <strain evidence="2">IBCAS-2021</strain>
        <tissue evidence="2">Leaf</tissue>
    </source>
</reference>
<dbReference type="EMBL" id="JAINDJ010000002">
    <property type="protein sequence ID" value="KAG9458491.1"/>
    <property type="molecule type" value="Genomic_DNA"/>
</dbReference>
<sequence>MSHKGDAPSLDAAHRRRRSQPRRQRCAQRPHIRDDEDVLGGKLKAKTESHHPVTRGENQQESGQNHKSK</sequence>
<gene>
    <name evidence="2" type="ORF">H6P81_002999</name>
</gene>
<dbReference type="Proteomes" id="UP000825729">
    <property type="component" value="Unassembled WGS sequence"/>
</dbReference>
<comment type="caution">
    <text evidence="2">The sequence shown here is derived from an EMBL/GenBank/DDBJ whole genome shotgun (WGS) entry which is preliminary data.</text>
</comment>
<evidence type="ECO:0000313" key="2">
    <source>
        <dbReference type="EMBL" id="KAG9458491.1"/>
    </source>
</evidence>
<proteinExistence type="predicted"/>